<dbReference type="PANTHER" id="PTHR32309">
    <property type="entry name" value="TYROSINE-PROTEIN KINASE"/>
    <property type="match status" value="1"/>
</dbReference>
<evidence type="ECO:0000313" key="3">
    <source>
        <dbReference type="EMBL" id="MBC1401173.1"/>
    </source>
</evidence>
<reference evidence="5 6" key="1">
    <citation type="submission" date="2020-03" db="EMBL/GenBank/DDBJ databases">
        <title>Soil Listeria distribution.</title>
        <authorList>
            <person name="Liao J."/>
            <person name="Wiedmann M."/>
        </authorList>
    </citation>
    <scope>NUCLEOTIDE SEQUENCE [LARGE SCALE GENOMIC DNA]</scope>
    <source>
        <strain evidence="4 6">FSL L7-1299</strain>
        <strain evidence="3 5">FSL L7-1658</strain>
    </source>
</reference>
<evidence type="ECO:0000313" key="4">
    <source>
        <dbReference type="EMBL" id="MBC1616185.1"/>
    </source>
</evidence>
<dbReference type="NCBIfam" id="TIGR01007">
    <property type="entry name" value="eps_fam"/>
    <property type="match status" value="1"/>
</dbReference>
<keyword evidence="4" id="KW-0418">Kinase</keyword>
<organism evidence="4 6">
    <name type="scientific">Listeria booriae</name>
    <dbReference type="NCBI Taxonomy" id="1552123"/>
    <lineage>
        <taxon>Bacteria</taxon>
        <taxon>Bacillati</taxon>
        <taxon>Bacillota</taxon>
        <taxon>Bacilli</taxon>
        <taxon>Bacillales</taxon>
        <taxon>Listeriaceae</taxon>
        <taxon>Listeria</taxon>
    </lineage>
</organism>
<dbReference type="InterPro" id="IPR005702">
    <property type="entry name" value="Wzc-like_C"/>
</dbReference>
<dbReference type="InterPro" id="IPR050445">
    <property type="entry name" value="Bact_polysacc_biosynth/exp"/>
</dbReference>
<dbReference type="Pfam" id="PF10609">
    <property type="entry name" value="ParA"/>
    <property type="match status" value="1"/>
</dbReference>
<dbReference type="AlphaFoldDB" id="A0A842AJ26"/>
<dbReference type="GO" id="GO:0005886">
    <property type="term" value="C:plasma membrane"/>
    <property type="evidence" value="ECO:0007669"/>
    <property type="project" value="TreeGrafter"/>
</dbReference>
<dbReference type="InterPro" id="IPR027417">
    <property type="entry name" value="P-loop_NTPase"/>
</dbReference>
<keyword evidence="4" id="KW-0808">Transferase</keyword>
<name>A0A842AJ26_9LIST</name>
<sequence length="221" mass="24493">MVQSKRKIRNKKRDNYSPISEQFKLIRTGIDLSGIDKKQQVILITSPESGTGKSTVASHLAVAYAEKGAKTLLIDADMRKPTLHKRFSKYLYPGLSNVITGEIPLEDSLQDVNFKSTSLSILTSGQIPPNPNDLLSSKKMADLIESLRDTFDKIIIDTPPVTIVSDALALADSTDGVILVCRYHKTLKEKAKHATNQLRLSKAKIIGVIFNGTKNAENYYY</sequence>
<evidence type="ECO:0000313" key="6">
    <source>
        <dbReference type="Proteomes" id="UP000574104"/>
    </source>
</evidence>
<dbReference type="RefSeq" id="WP_185405765.1">
    <property type="nucleotide sequence ID" value="NZ_JAARPT010000003.1"/>
</dbReference>
<keyword evidence="1" id="KW-0547">Nucleotide-binding</keyword>
<comment type="caution">
    <text evidence="4">The sequence shown here is derived from an EMBL/GenBank/DDBJ whole genome shotgun (WGS) entry which is preliminary data.</text>
</comment>
<dbReference type="EMBL" id="JAARPT010000003">
    <property type="protein sequence ID" value="MBC1401173.1"/>
    <property type="molecule type" value="Genomic_DNA"/>
</dbReference>
<dbReference type="GO" id="GO:0005524">
    <property type="term" value="F:ATP binding"/>
    <property type="evidence" value="ECO:0007669"/>
    <property type="project" value="UniProtKB-KW"/>
</dbReference>
<keyword evidence="2" id="KW-0067">ATP-binding</keyword>
<accession>A0A842AJ26</accession>
<dbReference type="Proteomes" id="UP000544413">
    <property type="component" value="Unassembled WGS sequence"/>
</dbReference>
<dbReference type="PANTHER" id="PTHR32309:SF13">
    <property type="entry name" value="FERRIC ENTEROBACTIN TRANSPORT PROTEIN FEPE"/>
    <property type="match status" value="1"/>
</dbReference>
<protein>
    <submittedName>
        <fullName evidence="4">CpsD/CapB family tyrosine-protein kinase</fullName>
    </submittedName>
</protein>
<evidence type="ECO:0000313" key="5">
    <source>
        <dbReference type="Proteomes" id="UP000544413"/>
    </source>
</evidence>
<proteinExistence type="predicted"/>
<dbReference type="GO" id="GO:0004715">
    <property type="term" value="F:non-membrane spanning protein tyrosine kinase activity"/>
    <property type="evidence" value="ECO:0007669"/>
    <property type="project" value="UniProtKB-EC"/>
</dbReference>
<evidence type="ECO:0000256" key="2">
    <source>
        <dbReference type="ARBA" id="ARBA00022840"/>
    </source>
</evidence>
<dbReference type="Gene3D" id="3.40.50.300">
    <property type="entry name" value="P-loop containing nucleotide triphosphate hydrolases"/>
    <property type="match status" value="1"/>
</dbReference>
<dbReference type="Proteomes" id="UP000574104">
    <property type="component" value="Unassembled WGS sequence"/>
</dbReference>
<dbReference type="SUPFAM" id="SSF52540">
    <property type="entry name" value="P-loop containing nucleoside triphosphate hydrolases"/>
    <property type="match status" value="1"/>
</dbReference>
<dbReference type="InterPro" id="IPR033756">
    <property type="entry name" value="YlxH/NBP35"/>
</dbReference>
<gene>
    <name evidence="3" type="ORF">HB836_06135</name>
    <name evidence="4" type="ORF">HB904_08300</name>
</gene>
<dbReference type="CDD" id="cd05387">
    <property type="entry name" value="BY-kinase"/>
    <property type="match status" value="1"/>
</dbReference>
<dbReference type="EMBL" id="JAARSH010000005">
    <property type="protein sequence ID" value="MBC1616185.1"/>
    <property type="molecule type" value="Genomic_DNA"/>
</dbReference>
<evidence type="ECO:0000256" key="1">
    <source>
        <dbReference type="ARBA" id="ARBA00022741"/>
    </source>
</evidence>